<dbReference type="RefSeq" id="WP_074685562.1">
    <property type="nucleotide sequence ID" value="NZ_FNNF01000003.1"/>
</dbReference>
<dbReference type="GO" id="GO:0003700">
    <property type="term" value="F:DNA-binding transcription factor activity"/>
    <property type="evidence" value="ECO:0007669"/>
    <property type="project" value="InterPro"/>
</dbReference>
<dbReference type="InterPro" id="IPR043135">
    <property type="entry name" value="Fur_C"/>
</dbReference>
<dbReference type="PANTHER" id="PTHR33202">
    <property type="entry name" value="ZINC UPTAKE REGULATION PROTEIN"/>
    <property type="match status" value="1"/>
</dbReference>
<dbReference type="InterPro" id="IPR002481">
    <property type="entry name" value="FUR"/>
</dbReference>
<keyword evidence="3 7" id="KW-0862">Zinc</keyword>
<feature type="binding site" evidence="7">
    <location>
        <position position="127"/>
    </location>
    <ligand>
        <name>Zn(2+)</name>
        <dbReference type="ChEBI" id="CHEBI:29105"/>
    </ligand>
</feature>
<evidence type="ECO:0000256" key="2">
    <source>
        <dbReference type="ARBA" id="ARBA00022491"/>
    </source>
</evidence>
<dbReference type="Proteomes" id="UP000182429">
    <property type="component" value="Unassembled WGS sequence"/>
</dbReference>
<dbReference type="eggNOG" id="COG0735">
    <property type="taxonomic scope" value="Bacteria"/>
</dbReference>
<evidence type="ECO:0000313" key="9">
    <source>
        <dbReference type="Proteomes" id="UP000182429"/>
    </source>
</evidence>
<keyword evidence="2" id="KW-0678">Repressor</keyword>
<reference evidence="8 9" key="1">
    <citation type="submission" date="2016-10" db="EMBL/GenBank/DDBJ databases">
        <authorList>
            <person name="de Groot N.N."/>
        </authorList>
    </citation>
    <scope>NUCLEOTIDE SEQUENCE [LARGE SCALE GENOMIC DNA]</scope>
    <source>
        <strain evidence="8 9">S3b</strain>
    </source>
</reference>
<dbReference type="GO" id="GO:1900376">
    <property type="term" value="P:regulation of secondary metabolite biosynthetic process"/>
    <property type="evidence" value="ECO:0007669"/>
    <property type="project" value="TreeGrafter"/>
</dbReference>
<proteinExistence type="inferred from homology"/>
<dbReference type="PANTHER" id="PTHR33202:SF7">
    <property type="entry name" value="FERRIC UPTAKE REGULATION PROTEIN"/>
    <property type="match status" value="1"/>
</dbReference>
<evidence type="ECO:0000256" key="1">
    <source>
        <dbReference type="ARBA" id="ARBA00007957"/>
    </source>
</evidence>
<dbReference type="Gene3D" id="1.10.10.10">
    <property type="entry name" value="Winged helix-like DNA-binding domain superfamily/Winged helix DNA-binding domain"/>
    <property type="match status" value="1"/>
</dbReference>
<dbReference type="GO" id="GO:0045892">
    <property type="term" value="P:negative regulation of DNA-templated transcription"/>
    <property type="evidence" value="ECO:0007669"/>
    <property type="project" value="TreeGrafter"/>
</dbReference>
<keyword evidence="7" id="KW-0479">Metal-binding</keyword>
<evidence type="ECO:0000313" key="8">
    <source>
        <dbReference type="EMBL" id="SDW07706.1"/>
    </source>
</evidence>
<organism evidence="8 9">
    <name type="scientific">Kandleria vitulina</name>
    <dbReference type="NCBI Taxonomy" id="1630"/>
    <lineage>
        <taxon>Bacteria</taxon>
        <taxon>Bacillati</taxon>
        <taxon>Bacillota</taxon>
        <taxon>Erysipelotrichia</taxon>
        <taxon>Erysipelotrichales</taxon>
        <taxon>Coprobacillaceae</taxon>
        <taxon>Kandleria</taxon>
    </lineage>
</organism>
<feature type="binding site" evidence="7">
    <location>
        <position position="86"/>
    </location>
    <ligand>
        <name>Zn(2+)</name>
        <dbReference type="ChEBI" id="CHEBI:29105"/>
    </ligand>
</feature>
<keyword evidence="6" id="KW-0804">Transcription</keyword>
<accession>A0A1H2QKM2</accession>
<comment type="similarity">
    <text evidence="1">Belongs to the Fur family.</text>
</comment>
<dbReference type="InterPro" id="IPR036390">
    <property type="entry name" value="WH_DNA-bd_sf"/>
</dbReference>
<evidence type="ECO:0000256" key="6">
    <source>
        <dbReference type="ARBA" id="ARBA00023163"/>
    </source>
</evidence>
<keyword evidence="4" id="KW-0805">Transcription regulation</keyword>
<name>A0A1H2QKM2_9FIRM</name>
<dbReference type="GO" id="GO:0000976">
    <property type="term" value="F:transcription cis-regulatory region binding"/>
    <property type="evidence" value="ECO:0007669"/>
    <property type="project" value="TreeGrafter"/>
</dbReference>
<gene>
    <name evidence="8" type="ORF">SAMN04487759_10356</name>
</gene>
<dbReference type="GO" id="GO:0008270">
    <property type="term" value="F:zinc ion binding"/>
    <property type="evidence" value="ECO:0007669"/>
    <property type="project" value="TreeGrafter"/>
</dbReference>
<feature type="binding site" evidence="7">
    <location>
        <position position="83"/>
    </location>
    <ligand>
        <name>Zn(2+)</name>
        <dbReference type="ChEBI" id="CHEBI:29105"/>
    </ligand>
</feature>
<keyword evidence="5" id="KW-0238">DNA-binding</keyword>
<protein>
    <submittedName>
        <fullName evidence="8">Fur family transcriptional regulator, peroxide stress response regulator</fullName>
    </submittedName>
</protein>
<dbReference type="AlphaFoldDB" id="A0A1H2QKM2"/>
<feature type="binding site" evidence="7">
    <location>
        <position position="124"/>
    </location>
    <ligand>
        <name>Zn(2+)</name>
        <dbReference type="ChEBI" id="CHEBI:29105"/>
    </ligand>
</feature>
<evidence type="ECO:0000256" key="5">
    <source>
        <dbReference type="ARBA" id="ARBA00023125"/>
    </source>
</evidence>
<sequence>MSVKMRQSKHRDLILAILNSESTHPTAEEIYNKAKKVIPDISLGTVYRNLNVLVQHDIIRQVKSNDQTVHYDGNLSPHYHLFCQTCGKIVDIFPEKKLHQKLIDSVKNSGATIHYSRVNFIGECADCTKKKEEQKI</sequence>
<evidence type="ECO:0000256" key="3">
    <source>
        <dbReference type="ARBA" id="ARBA00022833"/>
    </source>
</evidence>
<dbReference type="InterPro" id="IPR036388">
    <property type="entry name" value="WH-like_DNA-bd_sf"/>
</dbReference>
<dbReference type="EMBL" id="FNNF01000003">
    <property type="protein sequence ID" value="SDW07706.1"/>
    <property type="molecule type" value="Genomic_DNA"/>
</dbReference>
<evidence type="ECO:0000256" key="7">
    <source>
        <dbReference type="PIRSR" id="PIRSR602481-1"/>
    </source>
</evidence>
<dbReference type="Pfam" id="PF01475">
    <property type="entry name" value="FUR"/>
    <property type="match status" value="1"/>
</dbReference>
<dbReference type="Gene3D" id="3.30.1490.190">
    <property type="match status" value="1"/>
</dbReference>
<dbReference type="STRING" id="1630.SAMN05216514_101265"/>
<dbReference type="OrthoDB" id="8659436at2"/>
<evidence type="ECO:0000256" key="4">
    <source>
        <dbReference type="ARBA" id="ARBA00023015"/>
    </source>
</evidence>
<comment type="cofactor">
    <cofactor evidence="7">
        <name>Zn(2+)</name>
        <dbReference type="ChEBI" id="CHEBI:29105"/>
    </cofactor>
    <text evidence="7">Binds 1 zinc ion per subunit.</text>
</comment>
<dbReference type="SUPFAM" id="SSF46785">
    <property type="entry name" value="Winged helix' DNA-binding domain"/>
    <property type="match status" value="1"/>
</dbReference>
<dbReference type="CDD" id="cd07153">
    <property type="entry name" value="Fur_like"/>
    <property type="match status" value="1"/>
</dbReference>